<evidence type="ECO:0000313" key="2">
    <source>
        <dbReference type="Proteomes" id="UP000682782"/>
    </source>
</evidence>
<dbReference type="EMBL" id="CP068393">
    <property type="protein sequence ID" value="QUC65950.1"/>
    <property type="molecule type" value="Genomic_DNA"/>
</dbReference>
<protein>
    <submittedName>
        <fullName evidence="1">Uncharacterized protein</fullName>
    </submittedName>
</protein>
<keyword evidence="2" id="KW-1185">Reference proteome</keyword>
<organism evidence="1 2">
    <name type="scientific">Aristaeella hokkaidonensis</name>
    <dbReference type="NCBI Taxonomy" id="3046382"/>
    <lineage>
        <taxon>Bacteria</taxon>
        <taxon>Bacillati</taxon>
        <taxon>Bacillota</taxon>
        <taxon>Clostridia</taxon>
        <taxon>Eubacteriales</taxon>
        <taxon>Aristaeellaceae</taxon>
        <taxon>Aristaeella</taxon>
    </lineage>
</organism>
<gene>
    <name evidence="1" type="ORF">JYE49_08675</name>
</gene>
<sequence length="438" mass="49860">MIKKILTGLLCAALLLSGLAAAENVVETLPTTAPMPKPEIEKNEYGFTDLSVFYEGMEDCWNYQMPGFSKTETERLPEAQRRWDEGARPESSILNLTEHVKLSLVELPKEQYEGESWFLLLPYSELTDEELLQVVDAFGQMGIRIDAPMVNWHNCMRGGGCEAGLRSLTEEEEDRFSSIGELYTRSGLRPETPFTALVTDDGLGYVTLDEEEYSGLDMVTFEPARRITDEELLQMYALYFDEPAAAPGKMAEYETQLRKEMSNLLGMPLSAKRTAGEDVWRANEWDAYETDRMIYNTQFGEVGGKERTWSGSIDVDTGKLTSARVTIDDRYYKDSDMYPDVHMDPWDARWEEMARETVASLRIDGEKGIIKVQNQGTYSINRVESAEVRVWMEDGGVYSVTIAFMFEHPVEIEYQDAISYAGQVDIWTDIVNGEMKER</sequence>
<dbReference type="Proteomes" id="UP000682782">
    <property type="component" value="Chromosome"/>
</dbReference>
<proteinExistence type="predicted"/>
<evidence type="ECO:0000313" key="1">
    <source>
        <dbReference type="EMBL" id="QUC65950.1"/>
    </source>
</evidence>
<reference evidence="1" key="1">
    <citation type="submission" date="2021-01" db="EMBL/GenBank/DDBJ databases">
        <title>Complete genome sequence of Clostridiales bacterium R-7.</title>
        <authorList>
            <person name="Mahoney-Kurpe S.C."/>
            <person name="Palevich N."/>
            <person name="Koike S."/>
            <person name="Moon C.D."/>
            <person name="Attwood G.T."/>
        </authorList>
    </citation>
    <scope>NUCLEOTIDE SEQUENCE</scope>
    <source>
        <strain evidence="1">R-7</strain>
    </source>
</reference>
<accession>A0AC61MUI5</accession>
<name>A0AC61MUI5_9FIRM</name>